<name>K3X476_GLOUD</name>
<sequence>MAGARGGDTDRRVSIRYVVGVRRNPSSQSSLHAAAVSNAVDSSLFIATVNGRANLEHILLPSGISAGMANYAGWTALILTREQKEVVSMLMRNVANANAAIIKGTASLFIATESGQAESVV</sequence>
<reference evidence="2" key="2">
    <citation type="submission" date="2010-04" db="EMBL/GenBank/DDBJ databases">
        <authorList>
            <person name="Buell R."/>
            <person name="Hamilton J."/>
            <person name="Hostetler J."/>
        </authorList>
    </citation>
    <scope>NUCLEOTIDE SEQUENCE [LARGE SCALE GENOMIC DNA]</scope>
    <source>
        <strain evidence="2">DAOM:BR144</strain>
    </source>
</reference>
<proteinExistence type="predicted"/>
<evidence type="ECO:0000313" key="2">
    <source>
        <dbReference type="Proteomes" id="UP000019132"/>
    </source>
</evidence>
<dbReference type="Proteomes" id="UP000019132">
    <property type="component" value="Unassembled WGS sequence"/>
</dbReference>
<dbReference type="AlphaFoldDB" id="K3X476"/>
<dbReference type="InParanoid" id="K3X476"/>
<dbReference type="Gene3D" id="1.25.40.20">
    <property type="entry name" value="Ankyrin repeat-containing domain"/>
    <property type="match status" value="1"/>
</dbReference>
<organism evidence="1 2">
    <name type="scientific">Globisporangium ultimum (strain ATCC 200006 / CBS 805.95 / DAOM BR144)</name>
    <name type="common">Pythium ultimum</name>
    <dbReference type="NCBI Taxonomy" id="431595"/>
    <lineage>
        <taxon>Eukaryota</taxon>
        <taxon>Sar</taxon>
        <taxon>Stramenopiles</taxon>
        <taxon>Oomycota</taxon>
        <taxon>Peronosporomycetes</taxon>
        <taxon>Pythiales</taxon>
        <taxon>Pythiaceae</taxon>
        <taxon>Globisporangium</taxon>
    </lineage>
</organism>
<dbReference type="EnsemblProtists" id="PYU1_T012025">
    <property type="protein sequence ID" value="PYU1_T012025"/>
    <property type="gene ID" value="PYU1_G011999"/>
</dbReference>
<reference evidence="2" key="1">
    <citation type="journal article" date="2010" name="Genome Biol.">
        <title>Genome sequence of the necrotrophic plant pathogen Pythium ultimum reveals original pathogenicity mechanisms and effector repertoire.</title>
        <authorList>
            <person name="Levesque C.A."/>
            <person name="Brouwer H."/>
            <person name="Cano L."/>
            <person name="Hamilton J.P."/>
            <person name="Holt C."/>
            <person name="Huitema E."/>
            <person name="Raffaele S."/>
            <person name="Robideau G.P."/>
            <person name="Thines M."/>
            <person name="Win J."/>
            <person name="Zerillo M.M."/>
            <person name="Beakes G.W."/>
            <person name="Boore J.L."/>
            <person name="Busam D."/>
            <person name="Dumas B."/>
            <person name="Ferriera S."/>
            <person name="Fuerstenberg S.I."/>
            <person name="Gachon C.M."/>
            <person name="Gaulin E."/>
            <person name="Govers F."/>
            <person name="Grenville-Briggs L."/>
            <person name="Horner N."/>
            <person name="Hostetler J."/>
            <person name="Jiang R.H."/>
            <person name="Johnson J."/>
            <person name="Krajaejun T."/>
            <person name="Lin H."/>
            <person name="Meijer H.J."/>
            <person name="Moore B."/>
            <person name="Morris P."/>
            <person name="Phuntmart V."/>
            <person name="Puiu D."/>
            <person name="Shetty J."/>
            <person name="Stajich J.E."/>
            <person name="Tripathy S."/>
            <person name="Wawra S."/>
            <person name="van West P."/>
            <person name="Whitty B.R."/>
            <person name="Coutinho P.M."/>
            <person name="Henrissat B."/>
            <person name="Martin F."/>
            <person name="Thomas P.D."/>
            <person name="Tyler B.M."/>
            <person name="De Vries R.P."/>
            <person name="Kamoun S."/>
            <person name="Yandell M."/>
            <person name="Tisserat N."/>
            <person name="Buell C.R."/>
        </authorList>
    </citation>
    <scope>NUCLEOTIDE SEQUENCE</scope>
    <source>
        <strain evidence="2">DAOM:BR144</strain>
    </source>
</reference>
<evidence type="ECO:0000313" key="1">
    <source>
        <dbReference type="EnsemblProtists" id="PYU1_T012025"/>
    </source>
</evidence>
<dbReference type="InterPro" id="IPR036770">
    <property type="entry name" value="Ankyrin_rpt-contain_sf"/>
</dbReference>
<dbReference type="VEuPathDB" id="FungiDB:PYU1_G011999"/>
<protein>
    <submittedName>
        <fullName evidence="1">Uncharacterized protein</fullName>
    </submittedName>
</protein>
<accession>K3X476</accession>
<dbReference type="SUPFAM" id="SSF48403">
    <property type="entry name" value="Ankyrin repeat"/>
    <property type="match status" value="1"/>
</dbReference>
<dbReference type="HOGENOM" id="CLU_2042782_0_0_1"/>
<reference evidence="1" key="3">
    <citation type="submission" date="2015-02" db="UniProtKB">
        <authorList>
            <consortium name="EnsemblProtists"/>
        </authorList>
    </citation>
    <scope>IDENTIFICATION</scope>
    <source>
        <strain evidence="1">DAOM BR144</strain>
    </source>
</reference>
<dbReference type="EMBL" id="GL376621">
    <property type="status" value="NOT_ANNOTATED_CDS"/>
    <property type="molecule type" value="Genomic_DNA"/>
</dbReference>
<keyword evidence="2" id="KW-1185">Reference proteome</keyword>